<keyword evidence="2" id="KW-1185">Reference proteome</keyword>
<dbReference type="AlphaFoldDB" id="A0A9P7CXU7"/>
<dbReference type="OrthoDB" id="2691235at2759"/>
<gene>
    <name evidence="1" type="ORF">EV702DRAFT_1203032</name>
</gene>
<accession>A0A9P7CXU7</accession>
<sequence>MPETRTYDLVQEGPLPRPILDLAFFNDDTSLLRDYLAIHFHATFDFGYSLKSPQKIHVRQGKRGNPQDFWAILSLDITLLATSSHTPIPALANAIIGISRILQNQVLPEICAERFNDCWTDVKIPPCLQQKTSTDTLGTVTHAMTLITHPNYTQTYALSASTSLVPISPTVTTGTSTTPLALGAVGFETVKAGLAIHHLPRGVLHEIHSCINEDAGFEVSQWQYVLEENLVFEPLMSTILKLMHAISAGITKFDFVYRKIQLLLVLASVPPQVFKLEAFEPPSLPIFKIAFAPPQTRTVKRVHPQLTTSQKAAHREKFVSLTNDINDTRTAYMDEVQGLAKKHGQSERWTRRQLYLGGVENGPRMSGNKP</sequence>
<proteinExistence type="predicted"/>
<dbReference type="EMBL" id="JABBWD010000075">
    <property type="protein sequence ID" value="KAG1769049.1"/>
    <property type="molecule type" value="Genomic_DNA"/>
</dbReference>
<name>A0A9P7CXU7_9AGAM</name>
<comment type="caution">
    <text evidence="1">The sequence shown here is derived from an EMBL/GenBank/DDBJ whole genome shotgun (WGS) entry which is preliminary data.</text>
</comment>
<evidence type="ECO:0000313" key="1">
    <source>
        <dbReference type="EMBL" id="KAG1769049.1"/>
    </source>
</evidence>
<reference evidence="1" key="1">
    <citation type="journal article" date="2020" name="New Phytol.">
        <title>Comparative genomics reveals dynamic genome evolution in host specialist ectomycorrhizal fungi.</title>
        <authorList>
            <person name="Lofgren L.A."/>
            <person name="Nguyen N.H."/>
            <person name="Vilgalys R."/>
            <person name="Ruytinx J."/>
            <person name="Liao H.L."/>
            <person name="Branco S."/>
            <person name="Kuo A."/>
            <person name="LaButti K."/>
            <person name="Lipzen A."/>
            <person name="Andreopoulos W."/>
            <person name="Pangilinan J."/>
            <person name="Riley R."/>
            <person name="Hundley H."/>
            <person name="Na H."/>
            <person name="Barry K."/>
            <person name="Grigoriev I.V."/>
            <person name="Stajich J.E."/>
            <person name="Kennedy P.G."/>
        </authorList>
    </citation>
    <scope>NUCLEOTIDE SEQUENCE</scope>
    <source>
        <strain evidence="1">DOB743</strain>
    </source>
</reference>
<dbReference type="Proteomes" id="UP000714275">
    <property type="component" value="Unassembled WGS sequence"/>
</dbReference>
<organism evidence="1 2">
    <name type="scientific">Suillus placidus</name>
    <dbReference type="NCBI Taxonomy" id="48579"/>
    <lineage>
        <taxon>Eukaryota</taxon>
        <taxon>Fungi</taxon>
        <taxon>Dikarya</taxon>
        <taxon>Basidiomycota</taxon>
        <taxon>Agaricomycotina</taxon>
        <taxon>Agaricomycetes</taxon>
        <taxon>Agaricomycetidae</taxon>
        <taxon>Boletales</taxon>
        <taxon>Suillineae</taxon>
        <taxon>Suillaceae</taxon>
        <taxon>Suillus</taxon>
    </lineage>
</organism>
<evidence type="ECO:0000313" key="2">
    <source>
        <dbReference type="Proteomes" id="UP000714275"/>
    </source>
</evidence>
<protein>
    <submittedName>
        <fullName evidence="1">Uncharacterized protein</fullName>
    </submittedName>
</protein>